<organism evidence="2 4">
    <name type="scientific">Yersinia aldovae</name>
    <dbReference type="NCBI Taxonomy" id="29483"/>
    <lineage>
        <taxon>Bacteria</taxon>
        <taxon>Pseudomonadati</taxon>
        <taxon>Pseudomonadota</taxon>
        <taxon>Gammaproteobacteria</taxon>
        <taxon>Enterobacterales</taxon>
        <taxon>Yersiniaceae</taxon>
        <taxon>Yersinia</taxon>
    </lineage>
</organism>
<dbReference type="RefSeq" id="WP_004703541.1">
    <property type="nucleotide sequence ID" value="NZ_CABHPY010000047.1"/>
</dbReference>
<evidence type="ECO:0000313" key="2">
    <source>
        <dbReference type="EMBL" id="CNL59350.1"/>
    </source>
</evidence>
<dbReference type="EMBL" id="CQEJ01000023">
    <property type="protein sequence ID" value="CNL59350.1"/>
    <property type="molecule type" value="Genomic_DNA"/>
</dbReference>
<name>A0A0T9UPV7_YERAL</name>
<protein>
    <recommendedName>
        <fullName evidence="5">Peptidase M85</fullName>
    </recommendedName>
</protein>
<proteinExistence type="predicted"/>
<dbReference type="OrthoDB" id="5848330at2"/>
<evidence type="ECO:0008006" key="5">
    <source>
        <dbReference type="Google" id="ProtNLM"/>
    </source>
</evidence>
<dbReference type="Pfam" id="PF13678">
    <property type="entry name" value="Peptidase_M85"/>
    <property type="match status" value="1"/>
</dbReference>
<dbReference type="eggNOG" id="ENOG5033RG6">
    <property type="taxonomic scope" value="Bacteria"/>
</dbReference>
<dbReference type="InterPro" id="IPR025208">
    <property type="entry name" value="Peptidase_M85"/>
</dbReference>
<dbReference type="AlphaFoldDB" id="A0A0T9UPV7"/>
<evidence type="ECO:0000313" key="4">
    <source>
        <dbReference type="Proteomes" id="UP000041595"/>
    </source>
</evidence>
<sequence>MYKIILGINMKITSLQPSFNFSAQEGYSAAVAPNHSDNAYADYVLDIGKRIPFSTADLGNLYENVIHAVHDSLSRLIDQHTADMIGNTVLDALSRSQTFREAVSYGIHNNEVHLGCIKYRNEYELNGESPVEVDDIQSLTCTELYEYDVGQEPVFPICEAGEDDHEEPYVSFSVAPDADSYEMPSWQEGLIHEIIHHVTGASDPSRDSNIELGPTEILARRVAQELGWPIPDFIGYADPDREAHLRARNLNALRQAATRHESNEGAFFERLDMISDKYEVSPDFTEYAVVSNIEYGLIQQHDFPGLAIDDNLQDANQIQLYHGAPYIFTFGGADRHNQR</sequence>
<accession>A0A0T9UPV7</accession>
<reference evidence="1 3" key="1">
    <citation type="submission" date="2015-03" db="EMBL/GenBank/DDBJ databases">
        <authorList>
            <consortium name="Pathogen Informatics"/>
            <person name="Murphy D."/>
        </authorList>
    </citation>
    <scope>NUCLEOTIDE SEQUENCE [LARGE SCALE GENOMIC DNA]</scope>
    <source>
        <strain evidence="1 3">IP08791</strain>
    </source>
</reference>
<evidence type="ECO:0000313" key="3">
    <source>
        <dbReference type="Proteomes" id="UP000038647"/>
    </source>
</evidence>
<gene>
    <name evidence="2" type="ORF">ERS137965_03473</name>
    <name evidence="1" type="ORF">ERS137966_03494</name>
</gene>
<dbReference type="Proteomes" id="UP000041595">
    <property type="component" value="Unassembled WGS sequence"/>
</dbReference>
<dbReference type="EMBL" id="CQEH01000020">
    <property type="protein sequence ID" value="CNL53152.1"/>
    <property type="molecule type" value="Genomic_DNA"/>
</dbReference>
<keyword evidence="3" id="KW-1185">Reference proteome</keyword>
<evidence type="ECO:0000313" key="1">
    <source>
        <dbReference type="EMBL" id="CNL53152.1"/>
    </source>
</evidence>
<reference evidence="2 4" key="2">
    <citation type="submission" date="2015-03" db="EMBL/GenBank/DDBJ databases">
        <authorList>
            <person name="Murphy D."/>
        </authorList>
    </citation>
    <scope>NUCLEOTIDE SEQUENCE [LARGE SCALE GENOMIC DNA]</scope>
    <source>
        <strain evidence="2 4">IP06005</strain>
    </source>
</reference>
<dbReference type="Proteomes" id="UP000038647">
    <property type="component" value="Unassembled WGS sequence"/>
</dbReference>